<evidence type="ECO:0000313" key="2">
    <source>
        <dbReference type="EMBL" id="REH37054.1"/>
    </source>
</evidence>
<protein>
    <submittedName>
        <fullName evidence="2">Helix-turn-helix protein</fullName>
    </submittedName>
</protein>
<dbReference type="RefSeq" id="WP_246016029.1">
    <property type="nucleotide sequence ID" value="NZ_CP144375.1"/>
</dbReference>
<dbReference type="InterPro" id="IPR010982">
    <property type="entry name" value="Lambda_DNA-bd_dom_sf"/>
</dbReference>
<dbReference type="GO" id="GO:0003677">
    <property type="term" value="F:DNA binding"/>
    <property type="evidence" value="ECO:0007669"/>
    <property type="project" value="InterPro"/>
</dbReference>
<keyword evidence="3" id="KW-1185">Reference proteome</keyword>
<dbReference type="Gene3D" id="1.10.260.40">
    <property type="entry name" value="lambda repressor-like DNA-binding domains"/>
    <property type="match status" value="1"/>
</dbReference>
<organism evidence="2 3">
    <name type="scientific">Kutzneria buriramensis</name>
    <dbReference type="NCBI Taxonomy" id="1045776"/>
    <lineage>
        <taxon>Bacteria</taxon>
        <taxon>Bacillati</taxon>
        <taxon>Actinomycetota</taxon>
        <taxon>Actinomycetes</taxon>
        <taxon>Pseudonocardiales</taxon>
        <taxon>Pseudonocardiaceae</taxon>
        <taxon>Kutzneria</taxon>
    </lineage>
</organism>
<feature type="domain" description="HTH cro/C1-type" evidence="1">
    <location>
        <begin position="19"/>
        <end position="72"/>
    </location>
</feature>
<dbReference type="SUPFAM" id="SSF47413">
    <property type="entry name" value="lambda repressor-like DNA-binding domains"/>
    <property type="match status" value="1"/>
</dbReference>
<sequence>MPPRAKTPLSEQRKLRRVLRQAREGKGMTQKDVTDALDWSPSKLIRIENGAVGISVTDLKALLLHYGVTDTVRVDELVQMLRFSKQSAWWQKYRDLGDSTWLAWLGIEWSAIRICQFQNLVVPGLLQSPGYIRALMALGSPAPETKERFIDLRLQRQKLIELDDGPEMSFVLDEVTLHRVIGDVATTREQLRHLREVVATRPKVSVRVLPFDGGVHKGMESSFSIYELSDEPNDYALQMDGAVKDRLLVDPSDETNEYVHVFAELEKVALPAGETVKIIDRRLAELEDKT</sequence>
<dbReference type="SMART" id="SM00530">
    <property type="entry name" value="HTH_XRE"/>
    <property type="match status" value="1"/>
</dbReference>
<gene>
    <name evidence="2" type="ORF">BCF44_11558</name>
</gene>
<dbReference type="Proteomes" id="UP000256269">
    <property type="component" value="Unassembled WGS sequence"/>
</dbReference>
<name>A0A3E0H1Z2_9PSEU</name>
<accession>A0A3E0H1Z2</accession>
<dbReference type="Pfam" id="PF13560">
    <property type="entry name" value="HTH_31"/>
    <property type="match status" value="1"/>
</dbReference>
<dbReference type="CDD" id="cd00093">
    <property type="entry name" value="HTH_XRE"/>
    <property type="match status" value="1"/>
</dbReference>
<comment type="caution">
    <text evidence="2">The sequence shown here is derived from an EMBL/GenBank/DDBJ whole genome shotgun (WGS) entry which is preliminary data.</text>
</comment>
<dbReference type="Pfam" id="PF19054">
    <property type="entry name" value="DUF5753"/>
    <property type="match status" value="1"/>
</dbReference>
<evidence type="ECO:0000313" key="3">
    <source>
        <dbReference type="Proteomes" id="UP000256269"/>
    </source>
</evidence>
<dbReference type="InterPro" id="IPR043917">
    <property type="entry name" value="DUF5753"/>
</dbReference>
<evidence type="ECO:0000259" key="1">
    <source>
        <dbReference type="PROSITE" id="PS50943"/>
    </source>
</evidence>
<dbReference type="PROSITE" id="PS50943">
    <property type="entry name" value="HTH_CROC1"/>
    <property type="match status" value="1"/>
</dbReference>
<dbReference type="EMBL" id="QUNO01000015">
    <property type="protein sequence ID" value="REH37054.1"/>
    <property type="molecule type" value="Genomic_DNA"/>
</dbReference>
<proteinExistence type="predicted"/>
<dbReference type="InterPro" id="IPR001387">
    <property type="entry name" value="Cro/C1-type_HTH"/>
</dbReference>
<dbReference type="AlphaFoldDB" id="A0A3E0H1Z2"/>
<reference evidence="2 3" key="1">
    <citation type="submission" date="2018-08" db="EMBL/GenBank/DDBJ databases">
        <title>Genomic Encyclopedia of Archaeal and Bacterial Type Strains, Phase II (KMG-II): from individual species to whole genera.</title>
        <authorList>
            <person name="Goeker M."/>
        </authorList>
    </citation>
    <scope>NUCLEOTIDE SEQUENCE [LARGE SCALE GENOMIC DNA]</scope>
    <source>
        <strain evidence="2 3">DSM 45791</strain>
    </source>
</reference>